<feature type="transmembrane region" description="Helical" evidence="1">
    <location>
        <begin position="68"/>
        <end position="87"/>
    </location>
</feature>
<dbReference type="OrthoDB" id="9808190at2"/>
<dbReference type="RefSeq" id="WP_135244239.1">
    <property type="nucleotide sequence ID" value="NZ_SIHO01000001.1"/>
</dbReference>
<gene>
    <name evidence="2" type="ORF">EUV02_00235</name>
</gene>
<dbReference type="Proteomes" id="UP000297737">
    <property type="component" value="Unassembled WGS sequence"/>
</dbReference>
<keyword evidence="1" id="KW-0812">Transmembrane</keyword>
<keyword evidence="1" id="KW-1133">Transmembrane helix</keyword>
<evidence type="ECO:0000313" key="2">
    <source>
        <dbReference type="EMBL" id="TFU05514.1"/>
    </source>
</evidence>
<organism evidence="2 3">
    <name type="scientific">Glacieibacterium arshaanense</name>
    <dbReference type="NCBI Taxonomy" id="2511025"/>
    <lineage>
        <taxon>Bacteria</taxon>
        <taxon>Pseudomonadati</taxon>
        <taxon>Pseudomonadota</taxon>
        <taxon>Alphaproteobacteria</taxon>
        <taxon>Sphingomonadales</taxon>
        <taxon>Sphingosinicellaceae</taxon>
        <taxon>Glacieibacterium</taxon>
    </lineage>
</organism>
<dbReference type="EMBL" id="SIHO01000001">
    <property type="protein sequence ID" value="TFU05514.1"/>
    <property type="molecule type" value="Genomic_DNA"/>
</dbReference>
<name>A0A4Y9EPE8_9SPHN</name>
<sequence>MAHPVGDIAIAWHAAPRYDRVMASAVIDLTLTPNRSLDRRHSRWLIAGVGGVFLLMGVRLLFLGAWPVIPFMIADVLLLSWAFRASYRAGRAYEWLRIEDGWLTLCRVSAYGQRQPIRFDPDRTVARLERISEDQNRLWLASGAQRASVGAFLSPAEREALYPVLAGGLARWRAAQRSGGLR</sequence>
<evidence type="ECO:0000256" key="1">
    <source>
        <dbReference type="SAM" id="Phobius"/>
    </source>
</evidence>
<dbReference type="Pfam" id="PF10003">
    <property type="entry name" value="DUF2244"/>
    <property type="match status" value="1"/>
</dbReference>
<evidence type="ECO:0000313" key="3">
    <source>
        <dbReference type="Proteomes" id="UP000297737"/>
    </source>
</evidence>
<proteinExistence type="predicted"/>
<dbReference type="AlphaFoldDB" id="A0A4Y9EPE8"/>
<dbReference type="InterPro" id="IPR019253">
    <property type="entry name" value="DUF2244_TM"/>
</dbReference>
<comment type="caution">
    <text evidence="2">The sequence shown here is derived from an EMBL/GenBank/DDBJ whole genome shotgun (WGS) entry which is preliminary data.</text>
</comment>
<accession>A0A4Y9EPE8</accession>
<feature type="transmembrane region" description="Helical" evidence="1">
    <location>
        <begin position="44"/>
        <end position="62"/>
    </location>
</feature>
<keyword evidence="1" id="KW-0472">Membrane</keyword>
<keyword evidence="3" id="KW-1185">Reference proteome</keyword>
<protein>
    <submittedName>
        <fullName evidence="2">DUF2244 domain-containing protein</fullName>
    </submittedName>
</protein>
<reference evidence="2 3" key="1">
    <citation type="submission" date="2019-02" db="EMBL/GenBank/DDBJ databases">
        <title>Polymorphobacter sp. isolated from the lake at the Tibet of China.</title>
        <authorList>
            <person name="Li A."/>
        </authorList>
    </citation>
    <scope>NUCLEOTIDE SEQUENCE [LARGE SCALE GENOMIC DNA]</scope>
    <source>
        <strain evidence="2 3">DJ1R-1</strain>
    </source>
</reference>